<feature type="signal peptide" evidence="2">
    <location>
        <begin position="1"/>
        <end position="19"/>
    </location>
</feature>
<dbReference type="AlphaFoldDB" id="A0A210PMR9"/>
<organism evidence="3 4">
    <name type="scientific">Mizuhopecten yessoensis</name>
    <name type="common">Japanese scallop</name>
    <name type="synonym">Patinopecten yessoensis</name>
    <dbReference type="NCBI Taxonomy" id="6573"/>
    <lineage>
        <taxon>Eukaryota</taxon>
        <taxon>Metazoa</taxon>
        <taxon>Spiralia</taxon>
        <taxon>Lophotrochozoa</taxon>
        <taxon>Mollusca</taxon>
        <taxon>Bivalvia</taxon>
        <taxon>Autobranchia</taxon>
        <taxon>Pteriomorphia</taxon>
        <taxon>Pectinida</taxon>
        <taxon>Pectinoidea</taxon>
        <taxon>Pectinidae</taxon>
        <taxon>Mizuhopecten</taxon>
    </lineage>
</organism>
<keyword evidence="4" id="KW-1185">Reference proteome</keyword>
<accession>A0A210PMR9</accession>
<evidence type="ECO:0000313" key="3">
    <source>
        <dbReference type="EMBL" id="OWF37788.1"/>
    </source>
</evidence>
<feature type="chain" id="PRO_5012103315" description="Secreted protein" evidence="2">
    <location>
        <begin position="20"/>
        <end position="160"/>
    </location>
</feature>
<dbReference type="EMBL" id="NEDP02005580">
    <property type="protein sequence ID" value="OWF37788.1"/>
    <property type="molecule type" value="Genomic_DNA"/>
</dbReference>
<evidence type="ECO:0000256" key="2">
    <source>
        <dbReference type="SAM" id="SignalP"/>
    </source>
</evidence>
<dbReference type="Proteomes" id="UP000242188">
    <property type="component" value="Unassembled WGS sequence"/>
</dbReference>
<name>A0A210PMR9_MIZYE</name>
<evidence type="ECO:0000256" key="1">
    <source>
        <dbReference type="SAM" id="MobiDB-lite"/>
    </source>
</evidence>
<evidence type="ECO:0008006" key="5">
    <source>
        <dbReference type="Google" id="ProtNLM"/>
    </source>
</evidence>
<gene>
    <name evidence="3" type="ORF">KP79_PYT15643</name>
</gene>
<evidence type="ECO:0000313" key="4">
    <source>
        <dbReference type="Proteomes" id="UP000242188"/>
    </source>
</evidence>
<reference evidence="3 4" key="1">
    <citation type="journal article" date="2017" name="Nat. Ecol. Evol.">
        <title>Scallop genome provides insights into evolution of bilaterian karyotype and development.</title>
        <authorList>
            <person name="Wang S."/>
            <person name="Zhang J."/>
            <person name="Jiao W."/>
            <person name="Li J."/>
            <person name="Xun X."/>
            <person name="Sun Y."/>
            <person name="Guo X."/>
            <person name="Huan P."/>
            <person name="Dong B."/>
            <person name="Zhang L."/>
            <person name="Hu X."/>
            <person name="Sun X."/>
            <person name="Wang J."/>
            <person name="Zhao C."/>
            <person name="Wang Y."/>
            <person name="Wang D."/>
            <person name="Huang X."/>
            <person name="Wang R."/>
            <person name="Lv J."/>
            <person name="Li Y."/>
            <person name="Zhang Z."/>
            <person name="Liu B."/>
            <person name="Lu W."/>
            <person name="Hui Y."/>
            <person name="Liang J."/>
            <person name="Zhou Z."/>
            <person name="Hou R."/>
            <person name="Li X."/>
            <person name="Liu Y."/>
            <person name="Li H."/>
            <person name="Ning X."/>
            <person name="Lin Y."/>
            <person name="Zhao L."/>
            <person name="Xing Q."/>
            <person name="Dou J."/>
            <person name="Li Y."/>
            <person name="Mao J."/>
            <person name="Guo H."/>
            <person name="Dou H."/>
            <person name="Li T."/>
            <person name="Mu C."/>
            <person name="Jiang W."/>
            <person name="Fu Q."/>
            <person name="Fu X."/>
            <person name="Miao Y."/>
            <person name="Liu J."/>
            <person name="Yu Q."/>
            <person name="Li R."/>
            <person name="Liao H."/>
            <person name="Li X."/>
            <person name="Kong Y."/>
            <person name="Jiang Z."/>
            <person name="Chourrout D."/>
            <person name="Li R."/>
            <person name="Bao Z."/>
        </authorList>
    </citation>
    <scope>NUCLEOTIDE SEQUENCE [LARGE SCALE GENOMIC DNA]</scope>
    <source>
        <strain evidence="3 4">PY_sf001</strain>
    </source>
</reference>
<keyword evidence="2" id="KW-0732">Signal</keyword>
<sequence>MNGLTLAVIVTVCVGVTFATSYRRSYYTQDDDWNLYPQGSVGSGVLLPGGSVKNDFVGTVYPRYVRNGYVGVGQVGNSFDGSGLSRVLGHQDDVVYPTQHQQGTYKPTGRRYKRSTGAYSANTFDLYRRYPDVHPRYPDVYPRYPTRHPGRPVYRQRSQY</sequence>
<dbReference type="OrthoDB" id="10417201at2759"/>
<comment type="caution">
    <text evidence="3">The sequence shown here is derived from an EMBL/GenBank/DDBJ whole genome shotgun (WGS) entry which is preliminary data.</text>
</comment>
<proteinExistence type="predicted"/>
<feature type="region of interest" description="Disordered" evidence="1">
    <location>
        <begin position="137"/>
        <end position="160"/>
    </location>
</feature>
<protein>
    <recommendedName>
        <fullName evidence="5">Secreted protein</fullName>
    </recommendedName>
</protein>